<dbReference type="Pfam" id="PF04166">
    <property type="entry name" value="PdxA"/>
    <property type="match status" value="1"/>
</dbReference>
<evidence type="ECO:0000256" key="3">
    <source>
        <dbReference type="ARBA" id="ARBA00023027"/>
    </source>
</evidence>
<dbReference type="Proteomes" id="UP000247673">
    <property type="component" value="Unassembled WGS sequence"/>
</dbReference>
<evidence type="ECO:0000313" key="5">
    <source>
        <dbReference type="Proteomes" id="UP000247673"/>
    </source>
</evidence>
<keyword evidence="3" id="KW-0520">NAD</keyword>
<evidence type="ECO:0000313" key="4">
    <source>
        <dbReference type="EMBL" id="PXY91727.1"/>
    </source>
</evidence>
<keyword evidence="1" id="KW-0479">Metal-binding</keyword>
<protein>
    <submittedName>
        <fullName evidence="4">4-hydroxythreonine-4-phosphate dehydrogenase PdxA</fullName>
    </submittedName>
</protein>
<proteinExistence type="predicted"/>
<dbReference type="GO" id="GO:0046872">
    <property type="term" value="F:metal ion binding"/>
    <property type="evidence" value="ECO:0007669"/>
    <property type="project" value="UniProtKB-KW"/>
</dbReference>
<dbReference type="NCBIfam" id="TIGR00557">
    <property type="entry name" value="pdxA"/>
    <property type="match status" value="1"/>
</dbReference>
<keyword evidence="5" id="KW-1185">Reference proteome</keyword>
<dbReference type="SUPFAM" id="SSF53659">
    <property type="entry name" value="Isocitrate/Isopropylmalate dehydrogenase-like"/>
    <property type="match status" value="1"/>
</dbReference>
<dbReference type="NCBIfam" id="NF002992">
    <property type="entry name" value="PRK03743.1"/>
    <property type="match status" value="1"/>
</dbReference>
<dbReference type="AlphaFoldDB" id="A0A2V4DP65"/>
<dbReference type="GO" id="GO:0016491">
    <property type="term" value="F:oxidoreductase activity"/>
    <property type="evidence" value="ECO:0007669"/>
    <property type="project" value="UniProtKB-KW"/>
</dbReference>
<keyword evidence="2" id="KW-0560">Oxidoreductase</keyword>
<organism evidence="4 5">
    <name type="scientific">Gilliamella apis</name>
    <dbReference type="NCBI Taxonomy" id="1970738"/>
    <lineage>
        <taxon>Bacteria</taxon>
        <taxon>Pseudomonadati</taxon>
        <taxon>Pseudomonadota</taxon>
        <taxon>Gammaproteobacteria</taxon>
        <taxon>Orbales</taxon>
        <taxon>Orbaceae</taxon>
        <taxon>Gilliamella</taxon>
    </lineage>
</organism>
<dbReference type="EMBL" id="QGLO01000004">
    <property type="protein sequence ID" value="PXY91727.1"/>
    <property type="molecule type" value="Genomic_DNA"/>
</dbReference>
<dbReference type="RefSeq" id="WP_065651908.1">
    <property type="nucleotide sequence ID" value="NZ_CAMLFL010000005.1"/>
</dbReference>
<accession>A0A2V4DP65</accession>
<sequence>MKRRCLIGVPMGDPAGIGPEIVVKSIAAPETYEYGCVLVTGDKKVLADACKFSKVNLQINEITDLTQIQDKPNVLNLIQCGELNYETFKIGQIEGQCGQAAFNYIKVITELAMEKKLDAIATTPINKESLKAGNVNYIGHTEILADLTGSQDPLTMFQVRDLRVFFLTRHLALVKAIESLTPERVCDYAIRCNDALVKLGINKPRMTVAGINPHCGEHGLFGHEDDDVLLPGIEMARKQGIDINGPKPADSVFHFAMGGGYDAVLSPYHDQGHIATKMVDFHRTISITNGMPILRTSVDHGTANDIAGKGIANPVSLIEAIRLAALYAPNFKR</sequence>
<evidence type="ECO:0000256" key="2">
    <source>
        <dbReference type="ARBA" id="ARBA00023002"/>
    </source>
</evidence>
<name>A0A2V4DP65_9GAMM</name>
<dbReference type="InterPro" id="IPR005255">
    <property type="entry name" value="PdxA_fam"/>
</dbReference>
<comment type="caution">
    <text evidence="4">The sequence shown here is derived from an EMBL/GenBank/DDBJ whole genome shotgun (WGS) entry which is preliminary data.</text>
</comment>
<dbReference type="Gene3D" id="3.40.718.10">
    <property type="entry name" value="Isopropylmalate Dehydrogenase"/>
    <property type="match status" value="1"/>
</dbReference>
<evidence type="ECO:0000256" key="1">
    <source>
        <dbReference type="ARBA" id="ARBA00022723"/>
    </source>
</evidence>
<gene>
    <name evidence="4" type="ORF">DKK78_05250</name>
</gene>
<reference evidence="4 5" key="1">
    <citation type="submission" date="2018-05" db="EMBL/GenBank/DDBJ databases">
        <title>Reference genomes for bee gut microbiota database.</title>
        <authorList>
            <person name="Ellegaard K.M."/>
        </authorList>
    </citation>
    <scope>NUCLEOTIDE SEQUENCE [LARGE SCALE GENOMIC DNA]</scope>
    <source>
        <strain evidence="4 5">ESL0172</strain>
    </source>
</reference>
<dbReference type="PANTHER" id="PTHR30004">
    <property type="entry name" value="4-HYDROXYTHREONINE-4-PHOSPHATE DEHYDROGENASE"/>
    <property type="match status" value="1"/>
</dbReference>
<dbReference type="GO" id="GO:0051287">
    <property type="term" value="F:NAD binding"/>
    <property type="evidence" value="ECO:0007669"/>
    <property type="project" value="InterPro"/>
</dbReference>
<dbReference type="PANTHER" id="PTHR30004:SF6">
    <property type="entry name" value="D-THREONATE 4-PHOSPHATE DEHYDROGENASE"/>
    <property type="match status" value="1"/>
</dbReference>
<dbReference type="OrthoDB" id="9801783at2"/>